<dbReference type="Gene3D" id="2.40.160.20">
    <property type="match status" value="1"/>
</dbReference>
<dbReference type="InterPro" id="IPR011250">
    <property type="entry name" value="OMP/PagP_B-barrel"/>
</dbReference>
<feature type="chain" id="PRO_5021853243" evidence="1">
    <location>
        <begin position="21"/>
        <end position="217"/>
    </location>
</feature>
<feature type="signal peptide" evidence="1">
    <location>
        <begin position="1"/>
        <end position="20"/>
    </location>
</feature>
<organism evidence="2 3">
    <name type="scientific">Lacibacter cauensis</name>
    <dbReference type="NCBI Taxonomy" id="510947"/>
    <lineage>
        <taxon>Bacteria</taxon>
        <taxon>Pseudomonadati</taxon>
        <taxon>Bacteroidota</taxon>
        <taxon>Chitinophagia</taxon>
        <taxon>Chitinophagales</taxon>
        <taxon>Chitinophagaceae</taxon>
        <taxon>Lacibacter</taxon>
    </lineage>
</organism>
<dbReference type="EMBL" id="VLLE01000003">
    <property type="protein sequence ID" value="TWI82982.1"/>
    <property type="molecule type" value="Genomic_DNA"/>
</dbReference>
<sequence length="217" mass="23865">MLRITLLCLALVVFGTGVTAQDAGNGKQKNSFLIVQGGLAVPIGDFASGDLTNENAGMAKTGFSAGLQYNYRIHKNFAIMLQGHYANFGMKDAFSKNFPGASIDHWQYAGLVVGPMLLLPVNDKMLFDVHLASGVLWANSPKVKYQGQTIVDEDWGTAVPVQTGLQFRYMTNNNLVLFAGGNYIYMQPEFRIETTDPPDVKQNMQTLHFQIGIGYNF</sequence>
<proteinExistence type="predicted"/>
<gene>
    <name evidence="2" type="ORF">IQ13_1087</name>
</gene>
<keyword evidence="1" id="KW-0732">Signal</keyword>
<accession>A0A562SNY6</accession>
<dbReference type="SUPFAM" id="SSF56925">
    <property type="entry name" value="OMPA-like"/>
    <property type="match status" value="1"/>
</dbReference>
<dbReference type="RefSeq" id="WP_158637320.1">
    <property type="nucleotide sequence ID" value="NZ_VLLE01000003.1"/>
</dbReference>
<comment type="caution">
    <text evidence="2">The sequence shown here is derived from an EMBL/GenBank/DDBJ whole genome shotgun (WGS) entry which is preliminary data.</text>
</comment>
<evidence type="ECO:0000313" key="3">
    <source>
        <dbReference type="Proteomes" id="UP000316167"/>
    </source>
</evidence>
<evidence type="ECO:0000256" key="1">
    <source>
        <dbReference type="SAM" id="SignalP"/>
    </source>
</evidence>
<dbReference type="AlphaFoldDB" id="A0A562SNY6"/>
<reference evidence="2 3" key="1">
    <citation type="journal article" date="2015" name="Stand. Genomic Sci.">
        <title>Genomic Encyclopedia of Bacterial and Archaeal Type Strains, Phase III: the genomes of soil and plant-associated and newly described type strains.</title>
        <authorList>
            <person name="Whitman W.B."/>
            <person name="Woyke T."/>
            <person name="Klenk H.P."/>
            <person name="Zhou Y."/>
            <person name="Lilburn T.G."/>
            <person name="Beck B.J."/>
            <person name="De Vos P."/>
            <person name="Vandamme P."/>
            <person name="Eisen J.A."/>
            <person name="Garrity G."/>
            <person name="Hugenholtz P."/>
            <person name="Kyrpides N.C."/>
        </authorList>
    </citation>
    <scope>NUCLEOTIDE SEQUENCE [LARGE SCALE GENOMIC DNA]</scope>
    <source>
        <strain evidence="2 3">CGMCC 1.7271</strain>
    </source>
</reference>
<keyword evidence="3" id="KW-1185">Reference proteome</keyword>
<dbReference type="Proteomes" id="UP000316167">
    <property type="component" value="Unassembled WGS sequence"/>
</dbReference>
<evidence type="ECO:0000313" key="2">
    <source>
        <dbReference type="EMBL" id="TWI82982.1"/>
    </source>
</evidence>
<name>A0A562SNY6_9BACT</name>
<protein>
    <submittedName>
        <fullName evidence="2">Outer membrane protein with beta-barrel domain</fullName>
    </submittedName>
</protein>
<dbReference type="OrthoDB" id="764974at2"/>